<evidence type="ECO:0000313" key="3">
    <source>
        <dbReference type="EMBL" id="ANP51382.1"/>
    </source>
</evidence>
<organism evidence="3 4">
    <name type="scientific">Streptomyces griseochromogenes</name>
    <dbReference type="NCBI Taxonomy" id="68214"/>
    <lineage>
        <taxon>Bacteria</taxon>
        <taxon>Bacillati</taxon>
        <taxon>Actinomycetota</taxon>
        <taxon>Actinomycetes</taxon>
        <taxon>Kitasatosporales</taxon>
        <taxon>Streptomycetaceae</taxon>
        <taxon>Streptomyces</taxon>
    </lineage>
</organism>
<feature type="domain" description="Transposase IS110-like N-terminal" evidence="1">
    <location>
        <begin position="19"/>
        <end position="176"/>
    </location>
</feature>
<dbReference type="Pfam" id="PF01548">
    <property type="entry name" value="DEDD_Tnp_IS110"/>
    <property type="match status" value="1"/>
</dbReference>
<evidence type="ECO:0000259" key="1">
    <source>
        <dbReference type="Pfam" id="PF01548"/>
    </source>
</evidence>
<dbReference type="PANTHER" id="PTHR33055">
    <property type="entry name" value="TRANSPOSASE FOR INSERTION SEQUENCE ELEMENT IS1111A"/>
    <property type="match status" value="1"/>
</dbReference>
<dbReference type="KEGG" id="sgs:AVL59_18760"/>
<dbReference type="NCBIfam" id="NF033542">
    <property type="entry name" value="transpos_IS110"/>
    <property type="match status" value="1"/>
</dbReference>
<feature type="domain" description="Transposase IS116/IS110/IS902 C-terminal" evidence="2">
    <location>
        <begin position="290"/>
        <end position="374"/>
    </location>
</feature>
<dbReference type="InterPro" id="IPR002525">
    <property type="entry name" value="Transp_IS110-like_N"/>
</dbReference>
<dbReference type="GO" id="GO:0004803">
    <property type="term" value="F:transposase activity"/>
    <property type="evidence" value="ECO:0007669"/>
    <property type="project" value="InterPro"/>
</dbReference>
<dbReference type="Proteomes" id="UP000092659">
    <property type="component" value="Chromosome"/>
</dbReference>
<dbReference type="EMBL" id="CP016279">
    <property type="protein sequence ID" value="ANP51382.1"/>
    <property type="molecule type" value="Genomic_DNA"/>
</dbReference>
<dbReference type="Pfam" id="PF02371">
    <property type="entry name" value="Transposase_20"/>
    <property type="match status" value="1"/>
</dbReference>
<accession>A0A1B1AXY7</accession>
<dbReference type="GO" id="GO:0006313">
    <property type="term" value="P:DNA transposition"/>
    <property type="evidence" value="ECO:0007669"/>
    <property type="project" value="InterPro"/>
</dbReference>
<dbReference type="AlphaFoldDB" id="A0A1B1AXY7"/>
<dbReference type="GO" id="GO:0003677">
    <property type="term" value="F:DNA binding"/>
    <property type="evidence" value="ECO:0007669"/>
    <property type="project" value="InterPro"/>
</dbReference>
<dbReference type="PANTHER" id="PTHR33055:SF3">
    <property type="entry name" value="PUTATIVE TRANSPOSASE FOR IS117-RELATED"/>
    <property type="match status" value="1"/>
</dbReference>
<reference evidence="3 4" key="1">
    <citation type="submission" date="2016-06" db="EMBL/GenBank/DDBJ databases">
        <title>Complete genome sequence of Streptomyces griseochromogenes ATCC 14511, the Blasticidin S producer.</title>
        <authorList>
            <person name="Wu L."/>
        </authorList>
    </citation>
    <scope>NUCLEOTIDE SEQUENCE [LARGE SCALE GENOMIC DNA]</scope>
    <source>
        <strain evidence="3 4">ATCC 14511</strain>
    </source>
</reference>
<sequence>MLVTCVNGRIWEDRLTVFCGIDWAERHHDVAFVDEAGTLLAKARITDDAAGYHQLLALLTEHGDSPEDPIPVAIETSHGLLVASLRTGSRRVFAINPLAAARYRDRHGVSRKKSDPGDALVLANILRTDMHAHRPLPADSELAQAITVLARAQQDAVWTRQQVANQVRSLLREYYPAALLAFQGKQGGLTRADARVILTLAPTPAKAAKLTLAQLRAALKRSGRLRGCDAEAERLRDVFRAEYAHQLPGVEDAFGHQLLALLKQLDATCQAADDLAEAATAAFHQHADSEILLSFPGLGPMLGARVLAELGDDRARFVDARALKSYAGSAPITRASGKKRFVGRRFVKNNRLINAGFLWAFAALTASPGANAHYRRRREHGDWHAAAQRHLLNRFLGQLHYCLKTRQHFDEQAAFAPLLSPPTEQAA</sequence>
<evidence type="ECO:0000313" key="4">
    <source>
        <dbReference type="Proteomes" id="UP000092659"/>
    </source>
</evidence>
<gene>
    <name evidence="3" type="ORF">AVL59_18760</name>
</gene>
<dbReference type="STRING" id="68214.AVL59_18760"/>
<dbReference type="InterPro" id="IPR003346">
    <property type="entry name" value="Transposase_20"/>
</dbReference>
<evidence type="ECO:0000259" key="2">
    <source>
        <dbReference type="Pfam" id="PF02371"/>
    </source>
</evidence>
<name>A0A1B1AXY7_9ACTN</name>
<protein>
    <submittedName>
        <fullName evidence="3">Transposase</fullName>
    </submittedName>
</protein>
<proteinExistence type="predicted"/>
<dbReference type="InterPro" id="IPR047650">
    <property type="entry name" value="Transpos_IS110"/>
</dbReference>